<keyword evidence="3" id="KW-1185">Reference proteome</keyword>
<protein>
    <submittedName>
        <fullName evidence="2">Uncharacterized protein</fullName>
    </submittedName>
</protein>
<evidence type="ECO:0000313" key="3">
    <source>
        <dbReference type="Proteomes" id="UP000799421"/>
    </source>
</evidence>
<gene>
    <name evidence="2" type="ORF">K470DRAFT_258616</name>
</gene>
<name>A0A6A7BX19_9PEZI</name>
<proteinExistence type="predicted"/>
<dbReference type="OrthoDB" id="3925971at2759"/>
<feature type="compositionally biased region" description="Basic and acidic residues" evidence="1">
    <location>
        <begin position="133"/>
        <end position="143"/>
    </location>
</feature>
<feature type="compositionally biased region" description="Basic residues" evidence="1">
    <location>
        <begin position="97"/>
        <end position="110"/>
    </location>
</feature>
<dbReference type="Proteomes" id="UP000799421">
    <property type="component" value="Unassembled WGS sequence"/>
</dbReference>
<dbReference type="EMBL" id="MU005989">
    <property type="protein sequence ID" value="KAF2859770.1"/>
    <property type="molecule type" value="Genomic_DNA"/>
</dbReference>
<dbReference type="AlphaFoldDB" id="A0A6A7BX19"/>
<organism evidence="2 3">
    <name type="scientific">Piedraia hortae CBS 480.64</name>
    <dbReference type="NCBI Taxonomy" id="1314780"/>
    <lineage>
        <taxon>Eukaryota</taxon>
        <taxon>Fungi</taxon>
        <taxon>Dikarya</taxon>
        <taxon>Ascomycota</taxon>
        <taxon>Pezizomycotina</taxon>
        <taxon>Dothideomycetes</taxon>
        <taxon>Dothideomycetidae</taxon>
        <taxon>Capnodiales</taxon>
        <taxon>Piedraiaceae</taxon>
        <taxon>Piedraia</taxon>
    </lineage>
</organism>
<accession>A0A6A7BX19</accession>
<evidence type="ECO:0000256" key="1">
    <source>
        <dbReference type="SAM" id="MobiDB-lite"/>
    </source>
</evidence>
<feature type="region of interest" description="Disordered" evidence="1">
    <location>
        <begin position="97"/>
        <end position="147"/>
    </location>
</feature>
<sequence length="311" mass="36074">MQRAIARLSSRHRLAAISLYRALLSQSKVLPPDLTAPAKRIVQNKFRDARFWNGSQRLHLHFAAGYEALDLLDNYPRGEERVRKLIDNAVDFIKEPRRRPTRQIKRGRKPLAREHLQANDTPRQPSLGDEPTDTARPRAKCDGRSGSSNVSIFARPLPLSHLSGRRRVPVLYSAQRIPVLRLSPHQPAAISKMIRDRLAKRQRSIDTRDKLAEEEYVARLEDQWDKLLMRVGATREGGPKVSWADAIVDARKENMEKHRLDAEDRREVAGRMEDVVRRETELYEWEEKRKRLRLESRKGFSMDKEGWGIFG</sequence>
<reference evidence="2" key="1">
    <citation type="journal article" date="2020" name="Stud. Mycol.">
        <title>101 Dothideomycetes genomes: a test case for predicting lifestyles and emergence of pathogens.</title>
        <authorList>
            <person name="Haridas S."/>
            <person name="Albert R."/>
            <person name="Binder M."/>
            <person name="Bloem J."/>
            <person name="Labutti K."/>
            <person name="Salamov A."/>
            <person name="Andreopoulos B."/>
            <person name="Baker S."/>
            <person name="Barry K."/>
            <person name="Bills G."/>
            <person name="Bluhm B."/>
            <person name="Cannon C."/>
            <person name="Castanera R."/>
            <person name="Culley D."/>
            <person name="Daum C."/>
            <person name="Ezra D."/>
            <person name="Gonzalez J."/>
            <person name="Henrissat B."/>
            <person name="Kuo A."/>
            <person name="Liang C."/>
            <person name="Lipzen A."/>
            <person name="Lutzoni F."/>
            <person name="Magnuson J."/>
            <person name="Mondo S."/>
            <person name="Nolan M."/>
            <person name="Ohm R."/>
            <person name="Pangilinan J."/>
            <person name="Park H.-J."/>
            <person name="Ramirez L."/>
            <person name="Alfaro M."/>
            <person name="Sun H."/>
            <person name="Tritt A."/>
            <person name="Yoshinaga Y."/>
            <person name="Zwiers L.-H."/>
            <person name="Turgeon B."/>
            <person name="Goodwin S."/>
            <person name="Spatafora J."/>
            <person name="Crous P."/>
            <person name="Grigoriev I."/>
        </authorList>
    </citation>
    <scope>NUCLEOTIDE SEQUENCE</scope>
    <source>
        <strain evidence="2">CBS 480.64</strain>
    </source>
</reference>
<evidence type="ECO:0000313" key="2">
    <source>
        <dbReference type="EMBL" id="KAF2859770.1"/>
    </source>
</evidence>